<dbReference type="Gene3D" id="3.30.70.250">
    <property type="entry name" value="Malonyl-CoA ACP transacylase, ACP-binding"/>
    <property type="match status" value="1"/>
</dbReference>
<dbReference type="InterPro" id="IPR014043">
    <property type="entry name" value="Acyl_transferase_dom"/>
</dbReference>
<dbReference type="GO" id="GO:0004315">
    <property type="term" value="F:3-oxoacyl-[acyl-carrier-protein] synthase activity"/>
    <property type="evidence" value="ECO:0007669"/>
    <property type="project" value="InterPro"/>
</dbReference>
<dbReference type="InterPro" id="IPR001227">
    <property type="entry name" value="Ac_transferase_dom_sf"/>
</dbReference>
<dbReference type="Pfam" id="PF00109">
    <property type="entry name" value="ketoacyl-synt"/>
    <property type="match status" value="1"/>
</dbReference>
<dbReference type="InterPro" id="IPR009081">
    <property type="entry name" value="PP-bd_ACP"/>
</dbReference>
<dbReference type="InterPro" id="IPR016036">
    <property type="entry name" value="Malonyl_transacylase_ACP-bd"/>
</dbReference>
<gene>
    <name evidence="10" type="ORF">KTT_33710</name>
</gene>
<evidence type="ECO:0000259" key="8">
    <source>
        <dbReference type="PROSITE" id="PS50075"/>
    </source>
</evidence>
<dbReference type="RefSeq" id="WP_126581032.1">
    <property type="nucleotide sequence ID" value="NZ_BIFR01000001.1"/>
</dbReference>
<dbReference type="GO" id="GO:0006633">
    <property type="term" value="P:fatty acid biosynthetic process"/>
    <property type="evidence" value="ECO:0007669"/>
    <property type="project" value="InterPro"/>
</dbReference>
<evidence type="ECO:0000256" key="4">
    <source>
        <dbReference type="ARBA" id="ARBA00022832"/>
    </source>
</evidence>
<dbReference type="SUPFAM" id="SSF53901">
    <property type="entry name" value="Thiolase-like"/>
    <property type="match status" value="1"/>
</dbReference>
<dbReference type="InterPro" id="IPR016035">
    <property type="entry name" value="Acyl_Trfase/lysoPLipase"/>
</dbReference>
<comment type="caution">
    <text evidence="10">The sequence shown here is derived from an EMBL/GenBank/DDBJ whole genome shotgun (WGS) entry which is preliminary data.</text>
</comment>
<sequence length="1004" mass="108667">MTEYTNTEHNASRSDIAIIGMSGRFPDAPDLDQFWQNIRDGIESIRDLTDADLLASGVSPTVFHKANYVRRRAVLDNTDLFAANFFGYTPREAAMTDPQQRFFLECAWHALEDAGYDPERMTGLVGVYGGSSMNTYLWQAAQDPEVAASIGTLSSDMGNAPDFLSLRVSYKLNLRGPSVVVQSACSTSLVAVHMACQSLLNGECDMALAGGVSIQFPQAGYPYREGGIAAPDGHCRAFDSAAQGTVPGSGVGIVVLKRLTDAVADRDSIRAVIKGSAMNNDGARKVGFTAPSSEGQAAVIAESQALADIEPDSISYIEAHGTGTPVGDPIEVQALTHAFRSGGSVAKGFCALGSLKTNIGHLDAAAGIAGLIKTVLSLQHRQLPPSLHFVQPNPACQLETGPFYVNTQLRPWSVDRSSSVRRAGVSAFGIGGTNAHVILEESPALPPRPSSQPASQLLLLSAKSATELEQMTTNLMSHLVARPDQELADIAATLQLGRRELAHRRFLVAQNRQQLFEGGERWISGEQHRQNQGVVFLFPGQGNLSVGLSAGLYRTELIFRQTVDTCADLLRPYLKLDIRTLLYPEPGQEQQAEASLQETAFAQPVQFVLSYALAQLWQSWGIQPQAMLGHSLGEYVAACLAGVFTCEEALQIIAYRGALMQKMPIGSMISVALSEEAVRARLVPGVEIAALNGAELTVVTGPRELVSAWQEQLSADGITYRPLRVTRAFHSALLDPIIPEFVAALRGIALRAPQIPYLSNVSGTWITASQATDPAYWGAQLRQPVQFIQGLHVLQSLPSGAWLEVGPGASLSGLARRYQQTAKQDQTFTVVASMPHPKDRRSEDLVLLEAVGHLWLAGVLLNWDALVDPHWRKVPLPTYPFERSSFWYGPKGHPSAEPPESLPEPASTPSPQLVERAEDLASSRISVIEEIIIATWSELIGALQIERETDFFLLGGDSLVASLVIARFTEILDVEVPLRFIFEHPIVSELAIAIEELLSEEGKD</sequence>
<dbReference type="AlphaFoldDB" id="A0A402A363"/>
<dbReference type="SMART" id="SM00827">
    <property type="entry name" value="PKS_AT"/>
    <property type="match status" value="1"/>
</dbReference>
<dbReference type="SUPFAM" id="SSF52151">
    <property type="entry name" value="FabD/lysophospholipase-like"/>
    <property type="match status" value="1"/>
</dbReference>
<dbReference type="InterPro" id="IPR016039">
    <property type="entry name" value="Thiolase-like"/>
</dbReference>
<dbReference type="Pfam" id="PF00550">
    <property type="entry name" value="PP-binding"/>
    <property type="match status" value="1"/>
</dbReference>
<evidence type="ECO:0000259" key="9">
    <source>
        <dbReference type="PROSITE" id="PS52004"/>
    </source>
</evidence>
<evidence type="ECO:0000256" key="2">
    <source>
        <dbReference type="ARBA" id="ARBA00022553"/>
    </source>
</evidence>
<dbReference type="Pfam" id="PF00698">
    <property type="entry name" value="Acyl_transf_1"/>
    <property type="match status" value="1"/>
</dbReference>
<feature type="domain" description="Carrier" evidence="8">
    <location>
        <begin position="923"/>
        <end position="998"/>
    </location>
</feature>
<dbReference type="EMBL" id="BIFR01000001">
    <property type="protein sequence ID" value="GCE13512.1"/>
    <property type="molecule type" value="Genomic_DNA"/>
</dbReference>
<keyword evidence="4" id="KW-0276">Fatty acid metabolism</keyword>
<dbReference type="Pfam" id="PF22621">
    <property type="entry name" value="CurL-like_PKS_C"/>
    <property type="match status" value="1"/>
</dbReference>
<protein>
    <submittedName>
        <fullName evidence="10">Putative polyketide synthase</fullName>
    </submittedName>
</protein>
<dbReference type="Proteomes" id="UP000287352">
    <property type="component" value="Unassembled WGS sequence"/>
</dbReference>
<reference evidence="11" key="1">
    <citation type="submission" date="2018-12" db="EMBL/GenBank/DDBJ databases">
        <title>Tengunoibacter tsumagoiensis gen. nov., sp. nov., Dictyobacter kobayashii sp. nov., D. alpinus sp. nov., and D. joshuensis sp. nov. and description of Dictyobacteraceae fam. nov. within the order Ktedonobacterales isolated from Tengu-no-mugimeshi.</title>
        <authorList>
            <person name="Wang C.M."/>
            <person name="Zheng Y."/>
            <person name="Sakai Y."/>
            <person name="Toyoda A."/>
            <person name="Minakuchi Y."/>
            <person name="Abe K."/>
            <person name="Yokota A."/>
            <person name="Yabe S."/>
        </authorList>
    </citation>
    <scope>NUCLEOTIDE SEQUENCE [LARGE SCALE GENOMIC DNA]</scope>
    <source>
        <strain evidence="11">Uno3</strain>
    </source>
</reference>
<proteinExistence type="predicted"/>
<dbReference type="CDD" id="cd00833">
    <property type="entry name" value="PKS"/>
    <property type="match status" value="1"/>
</dbReference>
<keyword evidence="2" id="KW-0597">Phosphoprotein</keyword>
<dbReference type="PANTHER" id="PTHR43775:SF51">
    <property type="entry name" value="INACTIVE PHENOLPHTHIOCEROL SYNTHESIS POLYKETIDE SYNTHASE TYPE I PKS1-RELATED"/>
    <property type="match status" value="1"/>
</dbReference>
<evidence type="ECO:0000256" key="7">
    <source>
        <dbReference type="SAM" id="MobiDB-lite"/>
    </source>
</evidence>
<dbReference type="Pfam" id="PF02801">
    <property type="entry name" value="Ketoacyl-synt_C"/>
    <property type="match status" value="1"/>
</dbReference>
<dbReference type="PROSITE" id="PS00606">
    <property type="entry name" value="KS3_1"/>
    <property type="match status" value="1"/>
</dbReference>
<keyword evidence="3" id="KW-0808">Transferase</keyword>
<dbReference type="SUPFAM" id="SSF47336">
    <property type="entry name" value="ACP-like"/>
    <property type="match status" value="1"/>
</dbReference>
<dbReference type="InterPro" id="IPR020841">
    <property type="entry name" value="PKS_Beta-ketoAc_synthase_dom"/>
</dbReference>
<evidence type="ECO:0000313" key="11">
    <source>
        <dbReference type="Proteomes" id="UP000287352"/>
    </source>
</evidence>
<dbReference type="PROSITE" id="PS52004">
    <property type="entry name" value="KS3_2"/>
    <property type="match status" value="1"/>
</dbReference>
<organism evidence="10 11">
    <name type="scientific">Tengunoibacter tsumagoiensis</name>
    <dbReference type="NCBI Taxonomy" id="2014871"/>
    <lineage>
        <taxon>Bacteria</taxon>
        <taxon>Bacillati</taxon>
        <taxon>Chloroflexota</taxon>
        <taxon>Ktedonobacteria</taxon>
        <taxon>Ktedonobacterales</taxon>
        <taxon>Dictyobacteraceae</taxon>
        <taxon>Tengunoibacter</taxon>
    </lineage>
</organism>
<evidence type="ECO:0000256" key="6">
    <source>
        <dbReference type="ARBA" id="ARBA00023268"/>
    </source>
</evidence>
<keyword evidence="1" id="KW-0596">Phosphopantetheine</keyword>
<dbReference type="InterPro" id="IPR018201">
    <property type="entry name" value="Ketoacyl_synth_AS"/>
</dbReference>
<dbReference type="Gene3D" id="3.40.47.10">
    <property type="match status" value="1"/>
</dbReference>
<feature type="domain" description="Ketosynthase family 3 (KS3)" evidence="9">
    <location>
        <begin position="13"/>
        <end position="441"/>
    </location>
</feature>
<evidence type="ECO:0000313" key="10">
    <source>
        <dbReference type="EMBL" id="GCE13512.1"/>
    </source>
</evidence>
<dbReference type="OrthoDB" id="139272at2"/>
<keyword evidence="11" id="KW-1185">Reference proteome</keyword>
<evidence type="ECO:0000256" key="5">
    <source>
        <dbReference type="ARBA" id="ARBA00023098"/>
    </source>
</evidence>
<dbReference type="PANTHER" id="PTHR43775">
    <property type="entry name" value="FATTY ACID SYNTHASE"/>
    <property type="match status" value="1"/>
</dbReference>
<feature type="region of interest" description="Disordered" evidence="7">
    <location>
        <begin position="890"/>
        <end position="910"/>
    </location>
</feature>
<feature type="compositionally biased region" description="Pro residues" evidence="7">
    <location>
        <begin position="896"/>
        <end position="908"/>
    </location>
</feature>
<dbReference type="Gene3D" id="3.40.366.10">
    <property type="entry name" value="Malonyl-Coenzyme A Acyl Carrier Protein, domain 2"/>
    <property type="match status" value="1"/>
</dbReference>
<dbReference type="InterPro" id="IPR014031">
    <property type="entry name" value="Ketoacyl_synth_C"/>
</dbReference>
<dbReference type="Gene3D" id="3.30.70.3290">
    <property type="match status" value="1"/>
</dbReference>
<name>A0A402A363_9CHLR</name>
<evidence type="ECO:0000256" key="1">
    <source>
        <dbReference type="ARBA" id="ARBA00022450"/>
    </source>
</evidence>
<dbReference type="SUPFAM" id="SSF55048">
    <property type="entry name" value="Probable ACP-binding domain of malonyl-CoA ACP transacylase"/>
    <property type="match status" value="1"/>
</dbReference>
<dbReference type="InterPro" id="IPR050091">
    <property type="entry name" value="PKS_NRPS_Biosynth_Enz"/>
</dbReference>
<accession>A0A402A363</accession>
<evidence type="ECO:0000256" key="3">
    <source>
        <dbReference type="ARBA" id="ARBA00022679"/>
    </source>
</evidence>
<dbReference type="FunFam" id="3.40.47.10:FF:000042">
    <property type="entry name" value="Polyketide synthase Pks13"/>
    <property type="match status" value="1"/>
</dbReference>
<keyword evidence="5" id="KW-0443">Lipid metabolism</keyword>
<keyword evidence="6" id="KW-0511">Multifunctional enzyme</keyword>
<dbReference type="PROSITE" id="PS50075">
    <property type="entry name" value="CARRIER"/>
    <property type="match status" value="1"/>
</dbReference>
<dbReference type="GO" id="GO:0004312">
    <property type="term" value="F:fatty acid synthase activity"/>
    <property type="evidence" value="ECO:0007669"/>
    <property type="project" value="TreeGrafter"/>
</dbReference>
<dbReference type="InterPro" id="IPR014030">
    <property type="entry name" value="Ketoacyl_synth_N"/>
</dbReference>
<dbReference type="InterPro" id="IPR036736">
    <property type="entry name" value="ACP-like_sf"/>
</dbReference>
<dbReference type="Gene3D" id="1.10.1200.10">
    <property type="entry name" value="ACP-like"/>
    <property type="match status" value="1"/>
</dbReference>
<dbReference type="SMART" id="SM00825">
    <property type="entry name" value="PKS_KS"/>
    <property type="match status" value="1"/>
</dbReference>